<feature type="domain" description="Lon N-terminal" evidence="6">
    <location>
        <begin position="298"/>
        <end position="506"/>
    </location>
</feature>
<dbReference type="PANTHER" id="PTHR23327:SF42">
    <property type="entry name" value="LON PEPTIDASE N-TERMINAL DOMAIN AND RING FINGER PROTEIN C14F5.10C"/>
    <property type="match status" value="1"/>
</dbReference>
<proteinExistence type="predicted"/>
<evidence type="ECO:0000313" key="8">
    <source>
        <dbReference type="Proteomes" id="UP001154078"/>
    </source>
</evidence>
<sequence length="539" mass="61983">MECYNFRNMRHISDTTNKNLIMQKFPDLLRSLKGVKCYDIGKLKSKGRIQRIPNNNERRKRIERLKKPTTIRFKKFDSAFFIAMENRPFLFSCPICRNILRGPITVDCGHTFCSSCLELTNSNLCVVCSIEIGDKRFVNVLIQDLVEKWREKNKHNTALCSMVSNSYDVVGVEPRYHLRSGYAGLLFKRETKDNMRNFISKTIGKEKLKRHKSKTKNKLATSNINIDQETLYQFLNNLLTKLSQYKEQALRDSWRCLTVSDLECVLCSRCFLDPVATGCGHTFCRGCLTRVLDYGLSCPLCKSQLTVSDYARGPTFALHRAINFLAPREYNERMRCLQSPAKLFAMAAKENNGQKFASFGTMLEIKDAVTLEDGRFILTTVGIRRFRVVNSDEKDGYDTAKVQYIRDNDVPADKLPELINLHQKVYNKAIKWIRSFKPKVLSEVERLIGQMPEVESNWTALPDGPSWTWWLMPLLPLSSKLQLGFLSTSSLEKRLRAIDKMLEHMKVRMKALEGSPDSCADSDDSSSESCQYVLPFHTN</sequence>
<dbReference type="GO" id="GO:0008270">
    <property type="term" value="F:zinc ion binding"/>
    <property type="evidence" value="ECO:0007669"/>
    <property type="project" value="UniProtKB-KW"/>
</dbReference>
<dbReference type="Pfam" id="PF13445">
    <property type="entry name" value="zf-RING_UBOX"/>
    <property type="match status" value="1"/>
</dbReference>
<dbReference type="PROSITE" id="PS51787">
    <property type="entry name" value="LON_N"/>
    <property type="match status" value="1"/>
</dbReference>
<evidence type="ECO:0000256" key="3">
    <source>
        <dbReference type="ARBA" id="ARBA00022833"/>
    </source>
</evidence>
<dbReference type="CDD" id="cd16514">
    <property type="entry name" value="RING-HC_LONFs_rpt2"/>
    <property type="match status" value="1"/>
</dbReference>
<dbReference type="SMART" id="SM00184">
    <property type="entry name" value="RING"/>
    <property type="match status" value="2"/>
</dbReference>
<dbReference type="InterPro" id="IPR013083">
    <property type="entry name" value="Znf_RING/FYVE/PHD"/>
</dbReference>
<dbReference type="InterPro" id="IPR017907">
    <property type="entry name" value="Znf_RING_CS"/>
</dbReference>
<dbReference type="SUPFAM" id="SSF88697">
    <property type="entry name" value="PUA domain-like"/>
    <property type="match status" value="1"/>
</dbReference>
<dbReference type="PANTHER" id="PTHR23327">
    <property type="entry name" value="RING FINGER PROTEIN 127"/>
    <property type="match status" value="1"/>
</dbReference>
<dbReference type="InterPro" id="IPR027370">
    <property type="entry name" value="Znf-RING_euk"/>
</dbReference>
<dbReference type="Gene3D" id="3.30.40.10">
    <property type="entry name" value="Zinc/RING finger domain, C3HC4 (zinc finger)"/>
    <property type="match status" value="2"/>
</dbReference>
<dbReference type="Pfam" id="PF13923">
    <property type="entry name" value="zf-C3HC4_2"/>
    <property type="match status" value="1"/>
</dbReference>
<evidence type="ECO:0000256" key="1">
    <source>
        <dbReference type="ARBA" id="ARBA00022723"/>
    </source>
</evidence>
<evidence type="ECO:0000256" key="2">
    <source>
        <dbReference type="ARBA" id="ARBA00022771"/>
    </source>
</evidence>
<dbReference type="InterPro" id="IPR015947">
    <property type="entry name" value="PUA-like_sf"/>
</dbReference>
<keyword evidence="2 4" id="KW-0863">Zinc-finger</keyword>
<dbReference type="PROSITE" id="PS50089">
    <property type="entry name" value="ZF_RING_2"/>
    <property type="match status" value="2"/>
</dbReference>
<evidence type="ECO:0008006" key="9">
    <source>
        <dbReference type="Google" id="ProtNLM"/>
    </source>
</evidence>
<evidence type="ECO:0000256" key="4">
    <source>
        <dbReference type="PROSITE-ProRule" id="PRU00175"/>
    </source>
</evidence>
<reference evidence="7" key="1">
    <citation type="submission" date="2021-12" db="EMBL/GenBank/DDBJ databases">
        <authorList>
            <person name="King R."/>
        </authorList>
    </citation>
    <scope>NUCLEOTIDE SEQUENCE</scope>
</reference>
<dbReference type="CDD" id="cd16513">
    <property type="entry name" value="RING-HC_LONFs_rpt1"/>
    <property type="match status" value="1"/>
</dbReference>
<feature type="domain" description="RING-type" evidence="5">
    <location>
        <begin position="93"/>
        <end position="129"/>
    </location>
</feature>
<keyword evidence="3" id="KW-0862">Zinc</keyword>
<dbReference type="SMART" id="SM00464">
    <property type="entry name" value="LON"/>
    <property type="match status" value="1"/>
</dbReference>
<accession>A0A9P0FBN5</accession>
<dbReference type="OrthoDB" id="264917at2759"/>
<evidence type="ECO:0000313" key="7">
    <source>
        <dbReference type="EMBL" id="CAH0547255.1"/>
    </source>
</evidence>
<dbReference type="SUPFAM" id="SSF57850">
    <property type="entry name" value="RING/U-box"/>
    <property type="match status" value="2"/>
</dbReference>
<keyword evidence="8" id="KW-1185">Reference proteome</keyword>
<organism evidence="7 8">
    <name type="scientific">Brassicogethes aeneus</name>
    <name type="common">Rape pollen beetle</name>
    <name type="synonym">Meligethes aeneus</name>
    <dbReference type="NCBI Taxonomy" id="1431903"/>
    <lineage>
        <taxon>Eukaryota</taxon>
        <taxon>Metazoa</taxon>
        <taxon>Ecdysozoa</taxon>
        <taxon>Arthropoda</taxon>
        <taxon>Hexapoda</taxon>
        <taxon>Insecta</taxon>
        <taxon>Pterygota</taxon>
        <taxon>Neoptera</taxon>
        <taxon>Endopterygota</taxon>
        <taxon>Coleoptera</taxon>
        <taxon>Polyphaga</taxon>
        <taxon>Cucujiformia</taxon>
        <taxon>Nitidulidae</taxon>
        <taxon>Meligethinae</taxon>
        <taxon>Brassicogethes</taxon>
    </lineage>
</organism>
<dbReference type="Proteomes" id="UP001154078">
    <property type="component" value="Chromosome 1"/>
</dbReference>
<dbReference type="Gene3D" id="2.30.130.40">
    <property type="entry name" value="LON domain-like"/>
    <property type="match status" value="1"/>
</dbReference>
<dbReference type="InterPro" id="IPR046336">
    <property type="entry name" value="Lon_prtase_N_sf"/>
</dbReference>
<gene>
    <name evidence="7" type="ORF">MELIAE_LOCUS1278</name>
</gene>
<evidence type="ECO:0000259" key="6">
    <source>
        <dbReference type="PROSITE" id="PS51787"/>
    </source>
</evidence>
<keyword evidence="1" id="KW-0479">Metal-binding</keyword>
<dbReference type="AlphaFoldDB" id="A0A9P0FBN5"/>
<dbReference type="Pfam" id="PF02190">
    <property type="entry name" value="LON_substr_bdg"/>
    <property type="match status" value="1"/>
</dbReference>
<dbReference type="InterPro" id="IPR001841">
    <property type="entry name" value="Znf_RING"/>
</dbReference>
<dbReference type="PROSITE" id="PS00518">
    <property type="entry name" value="ZF_RING_1"/>
    <property type="match status" value="2"/>
</dbReference>
<dbReference type="InterPro" id="IPR003111">
    <property type="entry name" value="Lon_prtase_N"/>
</dbReference>
<name>A0A9P0FBN5_BRAAE</name>
<dbReference type="GO" id="GO:0061630">
    <property type="term" value="F:ubiquitin protein ligase activity"/>
    <property type="evidence" value="ECO:0007669"/>
    <property type="project" value="TreeGrafter"/>
</dbReference>
<protein>
    <recommendedName>
        <fullName evidence="9">LON peptidase N-terminal domain and RING finger protein 3</fullName>
    </recommendedName>
</protein>
<evidence type="ECO:0000259" key="5">
    <source>
        <dbReference type="PROSITE" id="PS50089"/>
    </source>
</evidence>
<feature type="domain" description="RING-type" evidence="5">
    <location>
        <begin position="264"/>
        <end position="302"/>
    </location>
</feature>
<dbReference type="EMBL" id="OV121132">
    <property type="protein sequence ID" value="CAH0547255.1"/>
    <property type="molecule type" value="Genomic_DNA"/>
</dbReference>